<organism evidence="3 4">
    <name type="scientific">Serendipita indica (strain DSM 11827)</name>
    <name type="common">Root endophyte fungus</name>
    <name type="synonym">Piriformospora indica</name>
    <dbReference type="NCBI Taxonomy" id="1109443"/>
    <lineage>
        <taxon>Eukaryota</taxon>
        <taxon>Fungi</taxon>
        <taxon>Dikarya</taxon>
        <taxon>Basidiomycota</taxon>
        <taxon>Agaricomycotina</taxon>
        <taxon>Agaricomycetes</taxon>
        <taxon>Sebacinales</taxon>
        <taxon>Serendipitaceae</taxon>
        <taxon>Serendipita</taxon>
    </lineage>
</organism>
<feature type="compositionally biased region" description="Pro residues" evidence="1">
    <location>
        <begin position="1077"/>
        <end position="1088"/>
    </location>
</feature>
<feature type="compositionally biased region" description="Low complexity" evidence="1">
    <location>
        <begin position="995"/>
        <end position="1013"/>
    </location>
</feature>
<feature type="compositionally biased region" description="Low complexity" evidence="1">
    <location>
        <begin position="1198"/>
        <end position="1217"/>
    </location>
</feature>
<dbReference type="InParanoid" id="G4TV27"/>
<accession>G4TV27</accession>
<feature type="compositionally biased region" description="Polar residues" evidence="1">
    <location>
        <begin position="69"/>
        <end position="82"/>
    </location>
</feature>
<evidence type="ECO:0000313" key="4">
    <source>
        <dbReference type="Proteomes" id="UP000007148"/>
    </source>
</evidence>
<feature type="region of interest" description="Disordered" evidence="1">
    <location>
        <begin position="468"/>
        <end position="491"/>
    </location>
</feature>
<feature type="region of interest" description="Disordered" evidence="1">
    <location>
        <begin position="613"/>
        <end position="648"/>
    </location>
</feature>
<proteinExistence type="predicted"/>
<feature type="compositionally biased region" description="Basic and acidic residues" evidence="1">
    <location>
        <begin position="1026"/>
        <end position="1061"/>
    </location>
</feature>
<comment type="caution">
    <text evidence="3">The sequence shown here is derived from an EMBL/GenBank/DDBJ whole genome shotgun (WGS) entry which is preliminary data.</text>
</comment>
<name>G4TV27_SERID</name>
<feature type="compositionally biased region" description="Polar residues" evidence="1">
    <location>
        <begin position="1331"/>
        <end position="1342"/>
    </location>
</feature>
<feature type="compositionally biased region" description="Polar residues" evidence="1">
    <location>
        <begin position="566"/>
        <end position="576"/>
    </location>
</feature>
<feature type="compositionally biased region" description="Polar residues" evidence="1">
    <location>
        <begin position="193"/>
        <end position="205"/>
    </location>
</feature>
<feature type="compositionally biased region" description="Polar residues" evidence="1">
    <location>
        <begin position="1151"/>
        <end position="1174"/>
    </location>
</feature>
<feature type="transmembrane region" description="Helical" evidence="2">
    <location>
        <begin position="317"/>
        <end position="335"/>
    </location>
</feature>
<feature type="compositionally biased region" description="Basic and acidic residues" evidence="1">
    <location>
        <begin position="543"/>
        <end position="557"/>
    </location>
</feature>
<feature type="transmembrane region" description="Helical" evidence="2">
    <location>
        <begin position="368"/>
        <end position="396"/>
    </location>
</feature>
<reference evidence="3 4" key="1">
    <citation type="journal article" date="2011" name="PLoS Pathog.">
        <title>Endophytic Life Strategies Decoded by Genome and Transcriptome Analyses of the Mutualistic Root Symbiont Piriformospora indica.</title>
        <authorList>
            <person name="Zuccaro A."/>
            <person name="Lahrmann U."/>
            <person name="Guldener U."/>
            <person name="Langen G."/>
            <person name="Pfiffi S."/>
            <person name="Biedenkopf D."/>
            <person name="Wong P."/>
            <person name="Samans B."/>
            <person name="Grimm C."/>
            <person name="Basiewicz M."/>
            <person name="Murat C."/>
            <person name="Martin F."/>
            <person name="Kogel K.H."/>
        </authorList>
    </citation>
    <scope>NUCLEOTIDE SEQUENCE [LARGE SCALE GENOMIC DNA]</scope>
    <source>
        <strain evidence="3 4">DSM 11827</strain>
    </source>
</reference>
<feature type="compositionally biased region" description="Basic residues" evidence="1">
    <location>
        <begin position="229"/>
        <end position="240"/>
    </location>
</feature>
<gene>
    <name evidence="3" type="ORF">PIIN_09154</name>
</gene>
<feature type="region of interest" description="Disordered" evidence="1">
    <location>
        <begin position="1151"/>
        <end position="1232"/>
    </location>
</feature>
<feature type="compositionally biased region" description="Acidic residues" evidence="1">
    <location>
        <begin position="18"/>
        <end position="30"/>
    </location>
</feature>
<evidence type="ECO:0000313" key="3">
    <source>
        <dbReference type="EMBL" id="CCA75170.1"/>
    </source>
</evidence>
<feature type="transmembrane region" description="Helical" evidence="2">
    <location>
        <begin position="669"/>
        <end position="697"/>
    </location>
</feature>
<feature type="region of interest" description="Disordered" evidence="1">
    <location>
        <begin position="1250"/>
        <end position="1342"/>
    </location>
</feature>
<dbReference type="Proteomes" id="UP000007148">
    <property type="component" value="Unassembled WGS sequence"/>
</dbReference>
<feature type="compositionally biased region" description="Basic and acidic residues" evidence="1">
    <location>
        <begin position="1180"/>
        <end position="1196"/>
    </location>
</feature>
<feature type="region of interest" description="Disordered" evidence="1">
    <location>
        <begin position="1"/>
        <end position="150"/>
    </location>
</feature>
<feature type="compositionally biased region" description="Low complexity" evidence="1">
    <location>
        <begin position="1298"/>
        <end position="1310"/>
    </location>
</feature>
<feature type="region of interest" description="Disordered" evidence="1">
    <location>
        <begin position="835"/>
        <end position="1112"/>
    </location>
</feature>
<evidence type="ECO:0000256" key="1">
    <source>
        <dbReference type="SAM" id="MobiDB-lite"/>
    </source>
</evidence>
<feature type="region of interest" description="Disordered" evidence="1">
    <location>
        <begin position="420"/>
        <end position="449"/>
    </location>
</feature>
<dbReference type="EMBL" id="CAFZ01000408">
    <property type="protein sequence ID" value="CCA75170.1"/>
    <property type="molecule type" value="Genomic_DNA"/>
</dbReference>
<protein>
    <submittedName>
        <fullName evidence="3">Uncharacterized protein</fullName>
    </submittedName>
</protein>
<feature type="compositionally biased region" description="Low complexity" evidence="1">
    <location>
        <begin position="37"/>
        <end position="47"/>
    </location>
</feature>
<keyword evidence="2" id="KW-1133">Transmembrane helix</keyword>
<feature type="compositionally biased region" description="Low complexity" evidence="1">
    <location>
        <begin position="1265"/>
        <end position="1277"/>
    </location>
</feature>
<feature type="compositionally biased region" description="Polar residues" evidence="1">
    <location>
        <begin position="254"/>
        <end position="263"/>
    </location>
</feature>
<feature type="compositionally biased region" description="Basic and acidic residues" evidence="1">
    <location>
        <begin position="853"/>
        <end position="863"/>
    </location>
</feature>
<feature type="region of interest" description="Disordered" evidence="1">
    <location>
        <begin position="516"/>
        <end position="580"/>
    </location>
</feature>
<sequence>MAAVYLHNALFGPPIPDDNPEHDTDEEIGSAEDAHQRQQSRPNQQQPEEITYPPQPQPTQVHSRRAYRVQSSGDYWKTTSSEFPFETGYSTSPSPPYVTPPSEPEDSRGQQQSDGGWAEAPPWTRPQPLRQTNVDSRDDSYPRTQSINNRFIPLERQEIHLQQRLDSTPPGLTSSVPIHLSETQLYNRNHTIHTADTPLEPTTHSPPIGIGGGRLMDDDADSSSDAMMRKRPRGRRRRVKSSASTLTTTTTTTKPRLSITSPLGANPEITQRPLVYTHDIETRAETEDIQRASRIVSLPLRPGRIPNTRMSARKRRWILIVRVLLTIFLSVWAAYSTARYWLAYSEYRPRPNADTTNPYPKEDPPRSLYALALAITSTVAVTLFAIDSAYLLYFAIYPHEKRPLGRVPTIGPIARNGTRTVADPQTLVPPQPRTSYGGKRPLTAATATTATAGDDKYTAIPLRSSAFSATSSGRRSRRLSKPPPEDWLATYPPFELQEELVKPADAATMERAYVGSNGRTFPSTDEPSHPLAPEPVATSSPDEPVRPSRFVHHERSSGRVVPADAASTSTSRPTSQKLDEPAKSTYALNFPVVCHEPSISPLPPPVGSVPSVQPDPLSRTGTVSGSRMYPGAGSQLNTRGGSKFYPTPGASRFSTASMRRRRKWAKTRILLHVLHWFAFVAINIPGFVNVGLVPVWYNPAPTADSSGANTGVNSPHRLSGLCRWSPDVLWAGSAFPPSYPPPCAQTVSYRAWLWGAIGRVLITFFVAGLWIVVDGVWWVGRPWTPSSIRRRQQQRLAEEKLAHIDEGDATGESENDHGTKRESAFVRRIRLLSAASRASGKSGRSSKSHHTKEKAGELSEGERPPPLPTMTAHAYASPQESATPIGSGTDVEDEVVSPTTKTTTTTTGATKHRVRRKPVRPISFPGPDSTPSSPPTNAIKDIYSPASERSSQEKSRSTYYPPMPGGGIGSRRPSAQGSIGGSTVVGSPLGTKHLSASFEPFNPSSPPSAAQSPLEERGRRSIGLDIVHEHHFDREVLEGEDAERMREYPERPQSRLARYNDDDIPPLIPYRSGARAPSPPSPTAPLYPPTTNTPERGWTTDPNAFSPVVSPNTGAPLLEQGYFLVGDGGFSSGEVNEGAYDDESYYRTVSNGTIASGVDRSTTPLSDRSASPSSYGHVLNPEDRQETESPVEERRYTSRSQYLSPSSSQQQRSAPYQHPLAQGIQLAMGRPPETFEREVRMLGGVVRRMSTIESFGSHERELSRRGSGATARTTTRGNSGGVGRENTNGSGNSGGGLASSLPSPHSPVHGSGSGGQMERSSEGEAVGAIARSNSPTDISPPL</sequence>
<dbReference type="OrthoDB" id="3267888at2759"/>
<feature type="compositionally biased region" description="Basic residues" evidence="1">
    <location>
        <begin position="910"/>
        <end position="919"/>
    </location>
</feature>
<feature type="compositionally biased region" description="Low complexity" evidence="1">
    <location>
        <begin position="899"/>
        <end position="909"/>
    </location>
</feature>
<evidence type="ECO:0000256" key="2">
    <source>
        <dbReference type="SAM" id="Phobius"/>
    </source>
</evidence>
<keyword evidence="4" id="KW-1185">Reference proteome</keyword>
<keyword evidence="2" id="KW-0472">Membrane</keyword>
<feature type="region of interest" description="Disordered" evidence="1">
    <location>
        <begin position="193"/>
        <end position="264"/>
    </location>
</feature>
<dbReference type="HOGENOM" id="CLU_258282_0_0_1"/>
<feature type="region of interest" description="Disordered" evidence="1">
    <location>
        <begin position="802"/>
        <end position="822"/>
    </location>
</feature>
<feature type="compositionally biased region" description="Pro residues" evidence="1">
    <location>
        <begin position="93"/>
        <end position="102"/>
    </location>
</feature>
<keyword evidence="2" id="KW-0812">Transmembrane</keyword>